<organism evidence="2 3">
    <name type="scientific">Pseudoalteromonas phenolica</name>
    <dbReference type="NCBI Taxonomy" id="161398"/>
    <lineage>
        <taxon>Bacteria</taxon>
        <taxon>Pseudomonadati</taxon>
        <taxon>Pseudomonadota</taxon>
        <taxon>Gammaproteobacteria</taxon>
        <taxon>Alteromonadales</taxon>
        <taxon>Pseudoalteromonadaceae</taxon>
        <taxon>Pseudoalteromonas</taxon>
    </lineage>
</organism>
<evidence type="ECO:0000313" key="2">
    <source>
        <dbReference type="EMBL" id="ALO43351.1"/>
    </source>
</evidence>
<dbReference type="InterPro" id="IPR005646">
    <property type="entry name" value="FapA"/>
</dbReference>
<dbReference type="STRING" id="161398.PP2015_2866"/>
<feature type="domain" description="Flagellar Assembly Protein A N-terminal region" evidence="1">
    <location>
        <begin position="67"/>
        <end position="246"/>
    </location>
</feature>
<gene>
    <name evidence="2" type="ORF">PP2015_2866</name>
</gene>
<protein>
    <recommendedName>
        <fullName evidence="1">Flagellar Assembly Protein A N-terminal region domain-containing protein</fullName>
    </recommendedName>
</protein>
<dbReference type="EMBL" id="CP013187">
    <property type="protein sequence ID" value="ALO43351.1"/>
    <property type="molecule type" value="Genomic_DNA"/>
</dbReference>
<keyword evidence="3" id="KW-1185">Reference proteome</keyword>
<dbReference type="Pfam" id="PF03961">
    <property type="entry name" value="FapA"/>
    <property type="match status" value="1"/>
</dbReference>
<dbReference type="GO" id="GO:0000902">
    <property type="term" value="P:cell morphogenesis"/>
    <property type="evidence" value="ECO:0007669"/>
    <property type="project" value="InterPro"/>
</dbReference>
<evidence type="ECO:0000259" key="1">
    <source>
        <dbReference type="Pfam" id="PF20250"/>
    </source>
</evidence>
<dbReference type="AlphaFoldDB" id="A0A0S2K4E2"/>
<name>A0A0S2K4E2_9GAMM</name>
<dbReference type="SUPFAM" id="SSF63848">
    <property type="entry name" value="Cell-division inhibitor MinC, C-terminal domain"/>
    <property type="match status" value="1"/>
</dbReference>
<reference evidence="2 3" key="1">
    <citation type="submission" date="2015-11" db="EMBL/GenBank/DDBJ databases">
        <authorList>
            <person name="Zhang Y."/>
            <person name="Guo Z."/>
        </authorList>
    </citation>
    <scope>NUCLEOTIDE SEQUENCE [LARGE SCALE GENOMIC DNA]</scope>
    <source>
        <strain evidence="2 3">KCTC 12086</strain>
    </source>
</reference>
<proteinExistence type="predicted"/>
<dbReference type="InterPro" id="IPR046865">
    <property type="entry name" value="FapA_b_solenoid"/>
</dbReference>
<dbReference type="OrthoDB" id="9813814at2"/>
<dbReference type="PATRIC" id="fig|161398.10.peg.2926"/>
<sequence length="534" mass="58162">MFKLAHNGKILMDIAQAAPPSEGFILDALKQSPFSQCQIDHESIKAYFKGDQTERILAVAIKHDATFKVDICEDKMQAIGSITVAYGGKAISLEEAKKALIGAGITRGFKNAYLENLLKKQHLAQPGDEISELLAQGRLPTNGEPATLKLHVCTLKQRLKQPKLREDGSVDMRDFGALASVEKGTLLASQVPATNGTDGYNVLGETLPAKPGETFQLTAGDGTEISSSNPLDLIAAISGCPSEINNGLRVDDIFVIDEVSVKTGHIKFDGSVVVSKNVAPGMKIIAKGDVTILGSVESAEIQTKGNIEVKQAVIGHLDHQHNDEYLTCKLIAGGDIEISHGQYAYLEANNIQVFKQSNHCELKAFDTIVIGDGDKPIGKLIGGEISDAQKVIAGEIGTSSGTKMHIFLARSGMTLTKTTDECIKELATVDEQLSSLQQAVEKADKFKDAEKKKIIMQKILATQQHYCQQAEQLEKKLSDLDHHLHDLLDNTQLVVNKTLNSDVEIHIFDRVYKTQRQYPPCTAKLVDNEVKIEF</sequence>
<dbReference type="KEGG" id="pphe:PP2015_2866"/>
<dbReference type="Pfam" id="PF20250">
    <property type="entry name" value="FapA_N"/>
    <property type="match status" value="1"/>
</dbReference>
<evidence type="ECO:0000313" key="3">
    <source>
        <dbReference type="Proteomes" id="UP000061457"/>
    </source>
</evidence>
<dbReference type="PANTHER" id="PTHR38032">
    <property type="entry name" value="POLYMERASE-RELATED"/>
    <property type="match status" value="1"/>
</dbReference>
<dbReference type="RefSeq" id="WP_058031015.1">
    <property type="nucleotide sequence ID" value="NZ_CP013187.1"/>
</dbReference>
<accession>A0A0S2K4E2</accession>
<dbReference type="Proteomes" id="UP000061457">
    <property type="component" value="Chromosome I"/>
</dbReference>
<dbReference type="InterPro" id="IPR036145">
    <property type="entry name" value="MinC_C_sf"/>
</dbReference>
<dbReference type="PANTHER" id="PTHR38032:SF1">
    <property type="entry name" value="RNA-BINDING PROTEIN KHPB N-TERMINAL DOMAIN-CONTAINING PROTEIN"/>
    <property type="match status" value="1"/>
</dbReference>
<dbReference type="InterPro" id="IPR046866">
    <property type="entry name" value="FapA_N"/>
</dbReference>